<dbReference type="Pfam" id="PF00532">
    <property type="entry name" value="Peripla_BP_1"/>
    <property type="match status" value="1"/>
</dbReference>
<sequence>MSRSSIGTSSRRRRTTSPRPRCRPRCGMGGSCIARDGVIRLDTVTTPGPRPTITEVARLAGVGRSSAARALGGYGSVSESTRDRVLAAARELGYETNELARSMSTGETRTIGVVLADIANPFFAGVLRGITEVCAAEGFDTIVVNTDEDVEREQAAVRLMLAKQVDGIVVSPTGGADADADHLEAAISRGVPVVQLDRTLSRLPGPAVVLDNREAAFAATQELLSAGHRRIALAWGPRSEVPADTVAGLQTAAQADLSTTRERLIGYLRALADAGLPADPRLVMTGDQTVDGVARFTREALSAERPPTAVVVTETDAALGVLQVLREQSLQSPRDLSLVGFDDAPWVQYLDPPLTVLSQPVEELGERSAQELLALMRGRPVSASLVHLSARLIRRSSVASLPS</sequence>
<dbReference type="CDD" id="cd01392">
    <property type="entry name" value="HTH_LacI"/>
    <property type="match status" value="1"/>
</dbReference>
<dbReference type="GO" id="GO:0000976">
    <property type="term" value="F:transcription cis-regulatory region binding"/>
    <property type="evidence" value="ECO:0007669"/>
    <property type="project" value="TreeGrafter"/>
</dbReference>
<dbReference type="GO" id="GO:0003700">
    <property type="term" value="F:DNA-binding transcription factor activity"/>
    <property type="evidence" value="ECO:0007669"/>
    <property type="project" value="TreeGrafter"/>
</dbReference>
<gene>
    <name evidence="6" type="ORF">D7D94_04500</name>
</gene>
<evidence type="ECO:0000313" key="7">
    <source>
        <dbReference type="Proteomes" id="UP000422989"/>
    </source>
</evidence>
<reference evidence="6 7" key="1">
    <citation type="submission" date="2018-09" db="EMBL/GenBank/DDBJ databases">
        <title>Whole genome sequencing of Microbacterium oryzae strain MB-10T.</title>
        <authorList>
            <person name="Das S.K."/>
        </authorList>
    </citation>
    <scope>NUCLEOTIDE SEQUENCE [LARGE SCALE GENOMIC DNA]</scope>
    <source>
        <strain evidence="6 7">MB-10</strain>
    </source>
</reference>
<organism evidence="6 7">
    <name type="scientific">Microbacterium oryzae</name>
    <dbReference type="NCBI Taxonomy" id="743009"/>
    <lineage>
        <taxon>Bacteria</taxon>
        <taxon>Bacillati</taxon>
        <taxon>Actinomycetota</taxon>
        <taxon>Actinomycetes</taxon>
        <taxon>Micrococcales</taxon>
        <taxon>Microbacteriaceae</taxon>
        <taxon>Microbacterium</taxon>
    </lineage>
</organism>
<evidence type="ECO:0000256" key="2">
    <source>
        <dbReference type="ARBA" id="ARBA00023125"/>
    </source>
</evidence>
<keyword evidence="2" id="KW-0238">DNA-binding</keyword>
<dbReference type="InterPro" id="IPR010982">
    <property type="entry name" value="Lambda_DNA-bd_dom_sf"/>
</dbReference>
<evidence type="ECO:0000256" key="1">
    <source>
        <dbReference type="ARBA" id="ARBA00023015"/>
    </source>
</evidence>
<dbReference type="CDD" id="cd06267">
    <property type="entry name" value="PBP1_LacI_sugar_binding-like"/>
    <property type="match status" value="1"/>
</dbReference>
<dbReference type="InterPro" id="IPR000843">
    <property type="entry name" value="HTH_LacI"/>
</dbReference>
<feature type="domain" description="HTH lacI-type" evidence="5">
    <location>
        <begin position="51"/>
        <end position="105"/>
    </location>
</feature>
<dbReference type="Proteomes" id="UP000422989">
    <property type="component" value="Chromosome"/>
</dbReference>
<dbReference type="SUPFAM" id="SSF47413">
    <property type="entry name" value="lambda repressor-like DNA-binding domains"/>
    <property type="match status" value="1"/>
</dbReference>
<proteinExistence type="predicted"/>
<dbReference type="InterPro" id="IPR001761">
    <property type="entry name" value="Peripla_BP/Lac1_sug-bd_dom"/>
</dbReference>
<dbReference type="AlphaFoldDB" id="A0A6I6E2N3"/>
<dbReference type="PROSITE" id="PS00356">
    <property type="entry name" value="HTH_LACI_1"/>
    <property type="match status" value="1"/>
</dbReference>
<dbReference type="OrthoDB" id="37081at2"/>
<dbReference type="SUPFAM" id="SSF53822">
    <property type="entry name" value="Periplasmic binding protein-like I"/>
    <property type="match status" value="1"/>
</dbReference>
<dbReference type="Pfam" id="PF00356">
    <property type="entry name" value="LacI"/>
    <property type="match status" value="1"/>
</dbReference>
<dbReference type="EMBL" id="CP032550">
    <property type="protein sequence ID" value="QGU27007.1"/>
    <property type="molecule type" value="Genomic_DNA"/>
</dbReference>
<dbReference type="PANTHER" id="PTHR30146">
    <property type="entry name" value="LACI-RELATED TRANSCRIPTIONAL REPRESSOR"/>
    <property type="match status" value="1"/>
</dbReference>
<accession>A0A6I6E2N3</accession>
<dbReference type="PANTHER" id="PTHR30146:SF109">
    <property type="entry name" value="HTH-TYPE TRANSCRIPTIONAL REGULATOR GALS"/>
    <property type="match status" value="1"/>
</dbReference>
<evidence type="ECO:0000259" key="5">
    <source>
        <dbReference type="PROSITE" id="PS50932"/>
    </source>
</evidence>
<dbReference type="Gene3D" id="3.40.50.2300">
    <property type="match status" value="2"/>
</dbReference>
<name>A0A6I6E2N3_9MICO</name>
<protein>
    <submittedName>
        <fullName evidence="6">LacI family transcriptional regulator</fullName>
    </submittedName>
</protein>
<keyword evidence="3" id="KW-0804">Transcription</keyword>
<feature type="compositionally biased region" description="Basic residues" evidence="4">
    <location>
        <begin position="10"/>
        <end position="24"/>
    </location>
</feature>
<keyword evidence="1" id="KW-0805">Transcription regulation</keyword>
<feature type="region of interest" description="Disordered" evidence="4">
    <location>
        <begin position="1"/>
        <end position="27"/>
    </location>
</feature>
<evidence type="ECO:0000256" key="3">
    <source>
        <dbReference type="ARBA" id="ARBA00023163"/>
    </source>
</evidence>
<dbReference type="SMART" id="SM00354">
    <property type="entry name" value="HTH_LACI"/>
    <property type="match status" value="1"/>
</dbReference>
<evidence type="ECO:0000313" key="6">
    <source>
        <dbReference type="EMBL" id="QGU27007.1"/>
    </source>
</evidence>
<dbReference type="PROSITE" id="PS50932">
    <property type="entry name" value="HTH_LACI_2"/>
    <property type="match status" value="1"/>
</dbReference>
<dbReference type="KEGG" id="moj:D7D94_04500"/>
<keyword evidence="7" id="KW-1185">Reference proteome</keyword>
<dbReference type="Gene3D" id="1.10.260.40">
    <property type="entry name" value="lambda repressor-like DNA-binding domains"/>
    <property type="match status" value="1"/>
</dbReference>
<dbReference type="InterPro" id="IPR028082">
    <property type="entry name" value="Peripla_BP_I"/>
</dbReference>
<evidence type="ECO:0000256" key="4">
    <source>
        <dbReference type="SAM" id="MobiDB-lite"/>
    </source>
</evidence>